<organism evidence="1 2">
    <name type="scientific">Actinomadura luzonensis</name>
    <dbReference type="NCBI Taxonomy" id="2805427"/>
    <lineage>
        <taxon>Bacteria</taxon>
        <taxon>Bacillati</taxon>
        <taxon>Actinomycetota</taxon>
        <taxon>Actinomycetes</taxon>
        <taxon>Streptosporangiales</taxon>
        <taxon>Thermomonosporaceae</taxon>
        <taxon>Actinomadura</taxon>
    </lineage>
</organism>
<dbReference type="EMBL" id="JAKRKC020000001">
    <property type="protein sequence ID" value="MCK2215415.1"/>
    <property type="molecule type" value="Genomic_DNA"/>
</dbReference>
<evidence type="ECO:0000313" key="2">
    <source>
        <dbReference type="Proteomes" id="UP001317259"/>
    </source>
</evidence>
<reference evidence="1 2" key="1">
    <citation type="submission" date="2022-04" db="EMBL/GenBank/DDBJ databases">
        <title>Genome draft of Actinomadura sp. ATCC 31491.</title>
        <authorList>
            <person name="Shi X."/>
            <person name="Du Y."/>
        </authorList>
    </citation>
    <scope>NUCLEOTIDE SEQUENCE [LARGE SCALE GENOMIC DNA]</scope>
    <source>
        <strain evidence="1 2">ATCC 31491</strain>
    </source>
</reference>
<dbReference type="RefSeq" id="WP_242378267.1">
    <property type="nucleotide sequence ID" value="NZ_JAKRKC020000001.1"/>
</dbReference>
<evidence type="ECO:0000313" key="1">
    <source>
        <dbReference type="EMBL" id="MCK2215415.1"/>
    </source>
</evidence>
<sequence>MNWDDTRRQVRWYREAGGAGTVVVNVIPVRPGQRVAAATFAGAALRELERAAEAGADESHVALHLLPHGHERQVELMEALAAKLGLPGSG</sequence>
<comment type="caution">
    <text evidence="1">The sequence shown here is derived from an EMBL/GenBank/DDBJ whole genome shotgun (WGS) entry which is preliminary data.</text>
</comment>
<dbReference type="Proteomes" id="UP001317259">
    <property type="component" value="Unassembled WGS sequence"/>
</dbReference>
<gene>
    <name evidence="1" type="ORF">MF672_016695</name>
</gene>
<accession>A0ABT0FTU0</accession>
<keyword evidence="2" id="KW-1185">Reference proteome</keyword>
<evidence type="ECO:0008006" key="3">
    <source>
        <dbReference type="Google" id="ProtNLM"/>
    </source>
</evidence>
<name>A0ABT0FTU0_9ACTN</name>
<proteinExistence type="predicted"/>
<protein>
    <recommendedName>
        <fullName evidence="3">LLM class flavin-dependent oxidoreductase</fullName>
    </recommendedName>
</protein>